<dbReference type="AlphaFoldDB" id="A0A3Q2E2D3"/>
<feature type="region of interest" description="Disordered" evidence="2">
    <location>
        <begin position="50"/>
        <end position="80"/>
    </location>
</feature>
<reference evidence="3" key="1">
    <citation type="submission" date="2025-08" db="UniProtKB">
        <authorList>
            <consortium name="Ensembl"/>
        </authorList>
    </citation>
    <scope>IDENTIFICATION</scope>
</reference>
<keyword evidence="4" id="KW-1185">Reference proteome</keyword>
<proteinExistence type="predicted"/>
<keyword evidence="1" id="KW-0175">Coiled coil</keyword>
<dbReference type="GO" id="GO:1900026">
    <property type="term" value="P:positive regulation of substrate adhesion-dependent cell spreading"/>
    <property type="evidence" value="ECO:0007669"/>
    <property type="project" value="TreeGrafter"/>
</dbReference>
<reference evidence="3" key="2">
    <citation type="submission" date="2025-09" db="UniProtKB">
        <authorList>
            <consortium name="Ensembl"/>
        </authorList>
    </citation>
    <scope>IDENTIFICATION</scope>
</reference>
<sequence length="378" mass="42727">MSSRWDSMELKKGSVPIPVNEAVDSEVNKKWTEFETSFRDASVHSLIGEQAYQSKSPDMSESLVSSQTNQPCPDQVNQTSVTSSGMVLPSVNNQILQTNQAEAQKEQVESAMGVDVDSPCGPGAPCRAKLEAIEVAHRKELQALQEKHSREKRELQEERDHKLQQESQAAAKALEALKAAHREELEREAAKTRRLHGGAAASSYRPHMPEAEVLHSELNVLSERYSEKCLELRGSEQNSVSLDTRLEQKKREMEQLQRENQELKAKLAEEISRMRFFITGQRSDVVSLCKTEAAPLDLETLLRVKENEIQYLKKEISCLQNEVHVLMQEKEAVYKMYQEAYVELSDSRGRSQLELGSLNEHLRLADAAVQEGRDQAEL</sequence>
<dbReference type="STRING" id="28743.ENSCVAP00000026366"/>
<evidence type="ECO:0000256" key="1">
    <source>
        <dbReference type="SAM" id="Coils"/>
    </source>
</evidence>
<feature type="compositionally biased region" description="Polar residues" evidence="2">
    <location>
        <begin position="51"/>
        <end position="80"/>
    </location>
</feature>
<evidence type="ECO:0000256" key="2">
    <source>
        <dbReference type="SAM" id="MobiDB-lite"/>
    </source>
</evidence>
<dbReference type="InterPro" id="IPR052223">
    <property type="entry name" value="Actin_Cytoskeleton_Reg"/>
</dbReference>
<dbReference type="GO" id="GO:0051015">
    <property type="term" value="F:actin filament binding"/>
    <property type="evidence" value="ECO:0007669"/>
    <property type="project" value="TreeGrafter"/>
</dbReference>
<dbReference type="Proteomes" id="UP000265020">
    <property type="component" value="Unassembled WGS sequence"/>
</dbReference>
<dbReference type="GeneTree" id="ENSGT00940000157340"/>
<dbReference type="GO" id="GO:0015629">
    <property type="term" value="C:actin cytoskeleton"/>
    <property type="evidence" value="ECO:0007669"/>
    <property type="project" value="TreeGrafter"/>
</dbReference>
<evidence type="ECO:0000313" key="3">
    <source>
        <dbReference type="Ensembl" id="ENSCVAP00000026366.1"/>
    </source>
</evidence>
<dbReference type="OMA" id="TGQKSET"/>
<evidence type="ECO:0000313" key="4">
    <source>
        <dbReference type="Proteomes" id="UP000265020"/>
    </source>
</evidence>
<organism evidence="3 4">
    <name type="scientific">Cyprinodon variegatus</name>
    <name type="common">Sheepshead minnow</name>
    <dbReference type="NCBI Taxonomy" id="28743"/>
    <lineage>
        <taxon>Eukaryota</taxon>
        <taxon>Metazoa</taxon>
        <taxon>Chordata</taxon>
        <taxon>Craniata</taxon>
        <taxon>Vertebrata</taxon>
        <taxon>Euteleostomi</taxon>
        <taxon>Actinopterygii</taxon>
        <taxon>Neopterygii</taxon>
        <taxon>Teleostei</taxon>
        <taxon>Neoteleostei</taxon>
        <taxon>Acanthomorphata</taxon>
        <taxon>Ovalentaria</taxon>
        <taxon>Atherinomorphae</taxon>
        <taxon>Cyprinodontiformes</taxon>
        <taxon>Cyprinodontidae</taxon>
        <taxon>Cyprinodon</taxon>
    </lineage>
</organism>
<dbReference type="PANTHER" id="PTHR17271:SF14">
    <property type="entry name" value="TRIO AND F-ACTIN-BINDING PROTEIN-LIKE ISOFORM X1"/>
    <property type="match status" value="1"/>
</dbReference>
<feature type="coiled-coil region" evidence="1">
    <location>
        <begin position="302"/>
        <end position="329"/>
    </location>
</feature>
<dbReference type="PANTHER" id="PTHR17271">
    <property type="entry name" value="PLECKSTRIN HOMOLOGY PH DOMAIN-CONTAINING PROTEIN"/>
    <property type="match status" value="1"/>
</dbReference>
<feature type="coiled-coil region" evidence="1">
    <location>
        <begin position="239"/>
        <end position="273"/>
    </location>
</feature>
<protein>
    <submittedName>
        <fullName evidence="3">TRIO and F-actin-binding protein-like</fullName>
    </submittedName>
</protein>
<name>A0A3Q2E2D3_CYPVA</name>
<dbReference type="Ensembl" id="ENSCVAT00000029323.1">
    <property type="protein sequence ID" value="ENSCVAP00000026366.1"/>
    <property type="gene ID" value="ENSCVAG00000011867.1"/>
</dbReference>
<feature type="coiled-coil region" evidence="1">
    <location>
        <begin position="127"/>
        <end position="191"/>
    </location>
</feature>
<accession>A0A3Q2E2D3</accession>